<evidence type="ECO:0000256" key="1">
    <source>
        <dbReference type="SAM" id="Coils"/>
    </source>
</evidence>
<feature type="compositionally biased region" description="Basic and acidic residues" evidence="2">
    <location>
        <begin position="1116"/>
        <end position="1128"/>
    </location>
</feature>
<evidence type="ECO:0000256" key="2">
    <source>
        <dbReference type="SAM" id="MobiDB-lite"/>
    </source>
</evidence>
<dbReference type="AlphaFoldDB" id="A0A4E9DB90"/>
<name>A0A4E9DB90_GIBZA</name>
<feature type="region of interest" description="Disordered" evidence="2">
    <location>
        <begin position="1106"/>
        <end position="1128"/>
    </location>
</feature>
<evidence type="ECO:0000313" key="3">
    <source>
        <dbReference type="EMBL" id="VIO56824.1"/>
    </source>
</evidence>
<feature type="coiled-coil region" evidence="1">
    <location>
        <begin position="1007"/>
        <end position="1034"/>
    </location>
</feature>
<proteinExistence type="predicted"/>
<organism evidence="3">
    <name type="scientific">Gibberella zeae</name>
    <name type="common">Wheat head blight fungus</name>
    <name type="synonym">Fusarium graminearum</name>
    <dbReference type="NCBI Taxonomy" id="5518"/>
    <lineage>
        <taxon>Eukaryota</taxon>
        <taxon>Fungi</taxon>
        <taxon>Dikarya</taxon>
        <taxon>Ascomycota</taxon>
        <taxon>Pezizomycotina</taxon>
        <taxon>Sordariomycetes</taxon>
        <taxon>Hypocreomycetidae</taxon>
        <taxon>Hypocreales</taxon>
        <taxon>Nectriaceae</taxon>
        <taxon>Fusarium</taxon>
    </lineage>
</organism>
<protein>
    <submittedName>
        <fullName evidence="3">Uncharacterized protein</fullName>
    </submittedName>
</protein>
<accession>A0A4E9DB90</accession>
<reference evidence="3" key="1">
    <citation type="submission" date="2019-04" db="EMBL/GenBank/DDBJ databases">
        <authorList>
            <person name="Melise S."/>
            <person name="Noan J."/>
            <person name="Okalmin O."/>
        </authorList>
    </citation>
    <scope>NUCLEOTIDE SEQUENCE</scope>
    <source>
        <strain evidence="3">FN9</strain>
    </source>
</reference>
<dbReference type="PANTHER" id="PTHR40788:SF2">
    <property type="entry name" value="CLR5 DOMAIN-CONTAINING PROTEIN"/>
    <property type="match status" value="1"/>
</dbReference>
<dbReference type="PANTHER" id="PTHR40788">
    <property type="entry name" value="CLR5 DOMAIN-CONTAINING PROTEIN-RELATED"/>
    <property type="match status" value="1"/>
</dbReference>
<dbReference type="EMBL" id="CAAKMV010000126">
    <property type="protein sequence ID" value="VIO56824.1"/>
    <property type="molecule type" value="Genomic_DNA"/>
</dbReference>
<sequence length="1193" mass="137592">MTSLTKVVNGKVVTNTNVKPPTGWTVDYDYFGSESEWGEDGEVADLVGHYGISGVVKPLFRTPYNSNEAIFVIEINGQYYIYNMESGWVQRIVSPVDLKEIVEFINEHKYWRLETEDLGLITKWSGYGLQCVTEVVYCFLIELQDAIRDFQFDPLSEEAAQLGNQDDLSNIDWSNPMEFMKSMGGPMPEFASPAKVRKEAREYSSNIFTSYELLNQILQRHEATIHKRWTGKTRQQRLQILLKAWPAMSASHRPDFEAFRRESNQQRESGSKFKDQFMWPCINQEDLLQPRMMLLLLNARGRNPPPVFAAVDNNAMHLGLVTKALVPAFLNEHTMILHGAATANDYGKLLDWDSHPDAFDWMNTRKQFLPGEGILVLESQARLMSFLVDFCHEILHEVPTTTITSDTYPIQPEPSFKNDGDTSGYTSLAVMAAEAPYRLPLSLDLDRVASLLEAQMLAAEDHIWSLREDPAYFSDQFREIQDHRQEMLPDTEGKPHPVTHRLREHTLWSRVIFAMLMDAYSTLDAITELHRQARHLSVLQKKYTKQIKPTEDLPQDYLVALLRFRFFLQQTAKGPLDQLKIAVPASPPMRKFFVRDTPIDKNSTKILVMSRRGVKMDKVETQLIWLLQTLWEDDRNLFLAQLPMVVDELQRLLQAEPKADVLISTHVAKIIGDLAIVAQCLKQLELYQPWAQQFEMIAFEYEDDFKKQLTTLQKPVKELHGAFMKKSLDDVAKLAEPSGGKFTYPYSKRRTKETVDTLRQAESRLDAIWAKIDDLTKATVANFKDTSLYRLLSQPRTLRRTAEWVEPEQGKDKKTPSLDKDLWSLDRPLSNLFFNDSEQATRKFDRGVQPKAKTKTKGDPRIEDKISTMTLEPEVTEPQQRFPVDSRALKVFRTIFFNPEVTSTPGSVVWNDFLYAMASVGFQIEKLYGSVWQFTPTKLDVERDFKFDEDLPDLGDEDWDDEFDGCECDESVECSCEDLGLTSEEKQRREPYTGSDAEYFYELKAYRSQRKHEVEEERQRLQRKKDKALKLDHDKQKEVQEAYKKLQHSKTEGNIPPIELHIVTTTDFNLYSSEFTQIWWDPYHSTRYIELYEMSKIKHTLGVPMGPGGIEPVQPQKKEKNEESLDEEGRMQGHIYFNSDTGCDLVNFEAPKYIGLNDYLIVTVPRSVALDPAVELGPTVKIPETFVFLGGWV</sequence>
<keyword evidence="1" id="KW-0175">Coiled coil</keyword>
<gene>
    <name evidence="3" type="ORF">FUG_LOCUS230200</name>
</gene>